<gene>
    <name evidence="1" type="ORF">K2173_023310</name>
</gene>
<accession>A0AAV8T8M2</accession>
<name>A0AAV8T8M2_9ROSI</name>
<evidence type="ECO:0000313" key="1">
    <source>
        <dbReference type="EMBL" id="KAJ8763105.1"/>
    </source>
</evidence>
<proteinExistence type="predicted"/>
<reference evidence="1 2" key="1">
    <citation type="submission" date="2021-09" db="EMBL/GenBank/DDBJ databases">
        <title>Genomic insights and catalytic innovation underlie evolution of tropane alkaloids biosynthesis.</title>
        <authorList>
            <person name="Wang Y.-J."/>
            <person name="Tian T."/>
            <person name="Huang J.-P."/>
            <person name="Huang S.-X."/>
        </authorList>
    </citation>
    <scope>NUCLEOTIDE SEQUENCE [LARGE SCALE GENOMIC DNA]</scope>
    <source>
        <strain evidence="1">KIB-2018</strain>
        <tissue evidence="1">Leaf</tissue>
    </source>
</reference>
<dbReference type="EMBL" id="JAIWQS010000006">
    <property type="protein sequence ID" value="KAJ8763105.1"/>
    <property type="molecule type" value="Genomic_DNA"/>
</dbReference>
<dbReference type="AlphaFoldDB" id="A0AAV8T8M2"/>
<organism evidence="1 2">
    <name type="scientific">Erythroxylum novogranatense</name>
    <dbReference type="NCBI Taxonomy" id="1862640"/>
    <lineage>
        <taxon>Eukaryota</taxon>
        <taxon>Viridiplantae</taxon>
        <taxon>Streptophyta</taxon>
        <taxon>Embryophyta</taxon>
        <taxon>Tracheophyta</taxon>
        <taxon>Spermatophyta</taxon>
        <taxon>Magnoliopsida</taxon>
        <taxon>eudicotyledons</taxon>
        <taxon>Gunneridae</taxon>
        <taxon>Pentapetalae</taxon>
        <taxon>rosids</taxon>
        <taxon>fabids</taxon>
        <taxon>Malpighiales</taxon>
        <taxon>Erythroxylaceae</taxon>
        <taxon>Erythroxylum</taxon>
    </lineage>
</organism>
<evidence type="ECO:0000313" key="2">
    <source>
        <dbReference type="Proteomes" id="UP001159364"/>
    </source>
</evidence>
<comment type="caution">
    <text evidence="1">The sequence shown here is derived from an EMBL/GenBank/DDBJ whole genome shotgun (WGS) entry which is preliminary data.</text>
</comment>
<sequence length="58" mass="6592">MTMMETVEAVELEKQKHKNTKIEALSRLAKAKAMNANLARSLTTTQKNLKLEVWGKCM</sequence>
<keyword evidence="2" id="KW-1185">Reference proteome</keyword>
<dbReference type="Proteomes" id="UP001159364">
    <property type="component" value="Linkage Group LG06"/>
</dbReference>
<protein>
    <submittedName>
        <fullName evidence="1">Uncharacterized protein</fullName>
    </submittedName>
</protein>